<dbReference type="GeneID" id="111120927"/>
<dbReference type="GO" id="GO:0030170">
    <property type="term" value="F:pyridoxal phosphate binding"/>
    <property type="evidence" value="ECO:0007669"/>
    <property type="project" value="InterPro"/>
</dbReference>
<name>A0A8B8CR62_CRAVI</name>
<dbReference type="PANTHER" id="PTHR14237">
    <property type="entry name" value="MOLYBDOPTERIN COFACTOR SULFURASE MOSC"/>
    <property type="match status" value="1"/>
</dbReference>
<dbReference type="GO" id="GO:0003824">
    <property type="term" value="F:catalytic activity"/>
    <property type="evidence" value="ECO:0007669"/>
    <property type="project" value="InterPro"/>
</dbReference>
<dbReference type="SUPFAM" id="SSF141673">
    <property type="entry name" value="MOSC N-terminal domain-like"/>
    <property type="match status" value="1"/>
</dbReference>
<dbReference type="SUPFAM" id="SSF50800">
    <property type="entry name" value="PK beta-barrel domain-like"/>
    <property type="match status" value="1"/>
</dbReference>
<protein>
    <submittedName>
        <fullName evidence="3">Mitochondrial amidoxime-reducing component 1-like</fullName>
    </submittedName>
</protein>
<dbReference type="Proteomes" id="UP000694844">
    <property type="component" value="Chromosome 2"/>
</dbReference>
<keyword evidence="2" id="KW-1185">Reference proteome</keyword>
<accession>A0A8B8CR62</accession>
<dbReference type="InterPro" id="IPR005303">
    <property type="entry name" value="MOCOS_middle"/>
</dbReference>
<dbReference type="InterPro" id="IPR005302">
    <property type="entry name" value="MoCF_Sase_C"/>
</dbReference>
<gene>
    <name evidence="3" type="primary">LOC111120927</name>
</gene>
<evidence type="ECO:0000313" key="2">
    <source>
        <dbReference type="Proteomes" id="UP000694844"/>
    </source>
</evidence>
<dbReference type="AlphaFoldDB" id="A0A8B8CR62"/>
<dbReference type="OrthoDB" id="17255at2759"/>
<dbReference type="RefSeq" id="XP_022317689.1">
    <property type="nucleotide sequence ID" value="XM_022461981.1"/>
</dbReference>
<feature type="domain" description="MOSC" evidence="1">
    <location>
        <begin position="156"/>
        <end position="314"/>
    </location>
</feature>
<evidence type="ECO:0000313" key="3">
    <source>
        <dbReference type="RefSeq" id="XP_022317689.1"/>
    </source>
</evidence>
<sequence>METLAPLVAVSLWKHLTSAVIRQDIERRFEYFGTVSGVSLYPVKGFGATRVQSARCGPLGLEVKGVRDRFIMVVDMETGVGRYMLHFPKMAFITTRVEYDVIALEAPGMDTLLLPHTPDHNNQQIICEIHASRLVTRDFGDEAARWVGKYLNNDKLRLVYYLESNNRLTMDSGNNRDSNIRVSPEDKIPFSGASSYLLANERTLEELAKLTPEPVHMDNFRPSIIIDGAAPFLEDTWTQIRIGDSLVFRCQESCKRCAVVNINPNTAERSKRNEPLKTMKRFKEAYGGVPKSFGVYAAMERGGAVRVGDPVWVLK</sequence>
<reference evidence="3" key="1">
    <citation type="submission" date="2025-08" db="UniProtKB">
        <authorList>
            <consortium name="RefSeq"/>
        </authorList>
    </citation>
    <scope>IDENTIFICATION</scope>
    <source>
        <tissue evidence="3">Whole sample</tissue>
    </source>
</reference>
<dbReference type="PANTHER" id="PTHR14237:SF19">
    <property type="entry name" value="MITOCHONDRIAL AMIDOXIME REDUCING COMPONENT 1"/>
    <property type="match status" value="1"/>
</dbReference>
<dbReference type="KEGG" id="cvn:111120927"/>
<dbReference type="Pfam" id="PF03476">
    <property type="entry name" value="MOSC_N"/>
    <property type="match status" value="1"/>
</dbReference>
<evidence type="ECO:0000259" key="1">
    <source>
        <dbReference type="PROSITE" id="PS51340"/>
    </source>
</evidence>
<dbReference type="PROSITE" id="PS51340">
    <property type="entry name" value="MOSC"/>
    <property type="match status" value="1"/>
</dbReference>
<dbReference type="InterPro" id="IPR011037">
    <property type="entry name" value="Pyrv_Knase-like_insert_dom_sf"/>
</dbReference>
<dbReference type="Gene3D" id="2.40.33.20">
    <property type="entry name" value="PK beta-barrel domain-like"/>
    <property type="match status" value="1"/>
</dbReference>
<dbReference type="Pfam" id="PF03473">
    <property type="entry name" value="MOSC"/>
    <property type="match status" value="1"/>
</dbReference>
<organism evidence="2 3">
    <name type="scientific">Crassostrea virginica</name>
    <name type="common">Eastern oyster</name>
    <dbReference type="NCBI Taxonomy" id="6565"/>
    <lineage>
        <taxon>Eukaryota</taxon>
        <taxon>Metazoa</taxon>
        <taxon>Spiralia</taxon>
        <taxon>Lophotrochozoa</taxon>
        <taxon>Mollusca</taxon>
        <taxon>Bivalvia</taxon>
        <taxon>Autobranchia</taxon>
        <taxon>Pteriomorphia</taxon>
        <taxon>Ostreida</taxon>
        <taxon>Ostreoidea</taxon>
        <taxon>Ostreidae</taxon>
        <taxon>Crassostrea</taxon>
    </lineage>
</organism>
<dbReference type="GO" id="GO:0030151">
    <property type="term" value="F:molybdenum ion binding"/>
    <property type="evidence" value="ECO:0007669"/>
    <property type="project" value="InterPro"/>
</dbReference>
<proteinExistence type="predicted"/>